<dbReference type="PANTHER" id="PTHR46696:SF1">
    <property type="entry name" value="CYTOCHROME P450 YJIB-RELATED"/>
    <property type="match status" value="1"/>
</dbReference>
<evidence type="ECO:0000313" key="3">
    <source>
        <dbReference type="EMBL" id="QDL37063.1"/>
    </source>
</evidence>
<dbReference type="KEGG" id="rhf:EUB48_07025"/>
<protein>
    <submittedName>
        <fullName evidence="3">Cytochrome P450</fullName>
    </submittedName>
</protein>
<dbReference type="Pfam" id="PF00067">
    <property type="entry name" value="p450"/>
    <property type="match status" value="1"/>
</dbReference>
<dbReference type="AlphaFoldDB" id="A0A515D9H5"/>
<dbReference type="CDD" id="cd20625">
    <property type="entry name" value="CYP164-like"/>
    <property type="match status" value="1"/>
</dbReference>
<dbReference type="PRINTS" id="PR00359">
    <property type="entry name" value="BP450"/>
</dbReference>
<dbReference type="InterPro" id="IPR001128">
    <property type="entry name" value="Cyt_P450"/>
</dbReference>
<dbReference type="PANTHER" id="PTHR46696">
    <property type="entry name" value="P450, PUTATIVE (EUROFUNG)-RELATED"/>
    <property type="match status" value="1"/>
</dbReference>
<keyword evidence="4" id="KW-1185">Reference proteome</keyword>
<proteinExistence type="inferred from homology"/>
<accession>A0A515D9H5</accession>
<sequence length="447" mass="48549">MSSGIPSMIITPAMTPERARKIADTFDLRALPPDFYANPYPVYAALREHEPARRMPDGSYFLTRYADLVAVYRDAQTFSSDKKAEFGPKYGQASPLFEHHTTSLVFNDPPLHTRVRQLIMGALTRRAIDSMEAGLVTLVDGLLDRIEAQGGGDLVGDFAAAIPVEIIGNLLGVPHADRGPLRGWSLAILGALEPALTPEQEALGNRSVSEFGAYLKNLVAERRRHPGDPEHDVLTRLIHGDGSDTHEARAGSEPLSETELLQNCIFILNAGHETTTNLIGNALVALQEWPDAKHRLLSKMKLSAQNPQGLEADLTLAVDEFLRFESSNQLGNRRALKACSVGGIQLEAGTLITLGIGAANRDPAQFADPDVLNLARGNGRHGAPGSKHLAFGVGIHQCAGLSLARLEGRIAISRFLQRFPDYRLTQMPTRGGRARFRGFLHAPFASA</sequence>
<dbReference type="InterPro" id="IPR002397">
    <property type="entry name" value="Cyt_P450_B"/>
</dbReference>
<name>A0A515D9H5_9BURK</name>
<comment type="similarity">
    <text evidence="1 2">Belongs to the cytochrome P450 family.</text>
</comment>
<organism evidence="3 4">
    <name type="scientific">Rhodoferax sediminis</name>
    <dbReference type="NCBI Taxonomy" id="2509614"/>
    <lineage>
        <taxon>Bacteria</taxon>
        <taxon>Pseudomonadati</taxon>
        <taxon>Pseudomonadota</taxon>
        <taxon>Betaproteobacteria</taxon>
        <taxon>Burkholderiales</taxon>
        <taxon>Comamonadaceae</taxon>
        <taxon>Rhodoferax</taxon>
    </lineage>
</organism>
<dbReference type="OrthoDB" id="4168525at2"/>
<dbReference type="InterPro" id="IPR017972">
    <property type="entry name" value="Cyt_P450_CS"/>
</dbReference>
<keyword evidence="2" id="KW-0560">Oxidoreductase</keyword>
<dbReference type="InterPro" id="IPR036396">
    <property type="entry name" value="Cyt_P450_sf"/>
</dbReference>
<dbReference type="Gene3D" id="1.10.630.10">
    <property type="entry name" value="Cytochrome P450"/>
    <property type="match status" value="1"/>
</dbReference>
<dbReference type="SUPFAM" id="SSF48264">
    <property type="entry name" value="Cytochrome P450"/>
    <property type="match status" value="1"/>
</dbReference>
<keyword evidence="2" id="KW-0479">Metal-binding</keyword>
<dbReference type="GO" id="GO:0004497">
    <property type="term" value="F:monooxygenase activity"/>
    <property type="evidence" value="ECO:0007669"/>
    <property type="project" value="UniProtKB-KW"/>
</dbReference>
<dbReference type="EMBL" id="CP035503">
    <property type="protein sequence ID" value="QDL37063.1"/>
    <property type="molecule type" value="Genomic_DNA"/>
</dbReference>
<dbReference type="GO" id="GO:0005506">
    <property type="term" value="F:iron ion binding"/>
    <property type="evidence" value="ECO:0007669"/>
    <property type="project" value="InterPro"/>
</dbReference>
<keyword evidence="2" id="KW-0349">Heme</keyword>
<dbReference type="RefSeq" id="WP_142818229.1">
    <property type="nucleotide sequence ID" value="NZ_CP035503.1"/>
</dbReference>
<dbReference type="GO" id="GO:0016705">
    <property type="term" value="F:oxidoreductase activity, acting on paired donors, with incorporation or reduction of molecular oxygen"/>
    <property type="evidence" value="ECO:0007669"/>
    <property type="project" value="InterPro"/>
</dbReference>
<evidence type="ECO:0000256" key="2">
    <source>
        <dbReference type="RuleBase" id="RU000461"/>
    </source>
</evidence>
<reference evidence="3 4" key="1">
    <citation type="submission" date="2019-01" db="EMBL/GenBank/DDBJ databases">
        <title>Genomic insights into a novel species Rhodoferax sp.</title>
        <authorList>
            <person name="Jin L."/>
        </authorList>
    </citation>
    <scope>NUCLEOTIDE SEQUENCE [LARGE SCALE GENOMIC DNA]</scope>
    <source>
        <strain evidence="3 4">CHu59-6-5</strain>
    </source>
</reference>
<dbReference type="PROSITE" id="PS00086">
    <property type="entry name" value="CYTOCHROME_P450"/>
    <property type="match status" value="1"/>
</dbReference>
<evidence type="ECO:0000313" key="4">
    <source>
        <dbReference type="Proteomes" id="UP000316798"/>
    </source>
</evidence>
<evidence type="ECO:0000256" key="1">
    <source>
        <dbReference type="ARBA" id="ARBA00010617"/>
    </source>
</evidence>
<gene>
    <name evidence="3" type="ORF">EUB48_07025</name>
</gene>
<keyword evidence="2" id="KW-0408">Iron</keyword>
<dbReference type="Proteomes" id="UP000316798">
    <property type="component" value="Chromosome"/>
</dbReference>
<dbReference type="GO" id="GO:0020037">
    <property type="term" value="F:heme binding"/>
    <property type="evidence" value="ECO:0007669"/>
    <property type="project" value="InterPro"/>
</dbReference>
<keyword evidence="2" id="KW-0503">Monooxygenase</keyword>